<organism evidence="1 2">
    <name type="scientific">Opisthorchis viverrini</name>
    <name type="common">Southeast Asian liver fluke</name>
    <dbReference type="NCBI Taxonomy" id="6198"/>
    <lineage>
        <taxon>Eukaryota</taxon>
        <taxon>Metazoa</taxon>
        <taxon>Spiralia</taxon>
        <taxon>Lophotrochozoa</taxon>
        <taxon>Platyhelminthes</taxon>
        <taxon>Trematoda</taxon>
        <taxon>Digenea</taxon>
        <taxon>Opisthorchiida</taxon>
        <taxon>Opisthorchiata</taxon>
        <taxon>Opisthorchiidae</taxon>
        <taxon>Opisthorchis</taxon>
    </lineage>
</organism>
<dbReference type="Proteomes" id="UP000054324">
    <property type="component" value="Unassembled WGS sequence"/>
</dbReference>
<evidence type="ECO:0000313" key="2">
    <source>
        <dbReference type="Proteomes" id="UP000054324"/>
    </source>
</evidence>
<reference evidence="1 2" key="1">
    <citation type="submission" date="2013-11" db="EMBL/GenBank/DDBJ databases">
        <title>Opisthorchis viverrini - life in the bile duct.</title>
        <authorList>
            <person name="Young N.D."/>
            <person name="Nagarajan N."/>
            <person name="Lin S.J."/>
            <person name="Korhonen P.K."/>
            <person name="Jex A.R."/>
            <person name="Hall R.S."/>
            <person name="Safavi-Hemami H."/>
            <person name="Kaewkong W."/>
            <person name="Bertrand D."/>
            <person name="Gao S."/>
            <person name="Seet Q."/>
            <person name="Wongkham S."/>
            <person name="Teh B.T."/>
            <person name="Wongkham C."/>
            <person name="Intapan P.M."/>
            <person name="Maleewong W."/>
            <person name="Yang X."/>
            <person name="Hu M."/>
            <person name="Wang Z."/>
            <person name="Hofmann A."/>
            <person name="Sternberg P.W."/>
            <person name="Tan P."/>
            <person name="Wang J."/>
            <person name="Gasser R.B."/>
        </authorList>
    </citation>
    <scope>NUCLEOTIDE SEQUENCE [LARGE SCALE GENOMIC DNA]</scope>
</reference>
<proteinExistence type="predicted"/>
<dbReference type="GeneID" id="20320512"/>
<dbReference type="CTD" id="20320512"/>
<keyword evidence="2" id="KW-1185">Reference proteome</keyword>
<evidence type="ECO:0000313" key="1">
    <source>
        <dbReference type="EMBL" id="KER26411.1"/>
    </source>
</evidence>
<dbReference type="EMBL" id="KL596748">
    <property type="protein sequence ID" value="KER26411.1"/>
    <property type="molecule type" value="Genomic_DNA"/>
</dbReference>
<accession>A0A074ZGJ9</accession>
<dbReference type="OrthoDB" id="443401at2759"/>
<name>A0A074ZGJ9_OPIVI</name>
<dbReference type="AlphaFoldDB" id="A0A074ZGJ9"/>
<sequence>MEPNSPNQTKKSRCNVIAKQSFTKNACLKTSNRVRRETLLWTVQVGGPENSIGSDRWARSWFIGSNIRGRDGPSGKSANLLTGKSVVRIRPPPLDFPCLCLGNLAVSQTSCHATRRKHEGWDTAKLPKPRQGKSRGGVRVRTTDIPVNKFVLLPLGPSEKNNLTYLNIGNHVFPEKAGIVARIVVFIMEQYFVNVILGRYDGTTIAEPLMWPVSGSPSRKTAVTSAAKFAGNGFHTSLPSHCLTASGSLPPFTWLWEKSPSRKSVDWHTQHLANPAQPMHCDQSIHRG</sequence>
<dbReference type="KEGG" id="ovi:T265_06330"/>
<protein>
    <submittedName>
        <fullName evidence="1">Uncharacterized protein</fullName>
    </submittedName>
</protein>
<dbReference type="RefSeq" id="XP_009169827.1">
    <property type="nucleotide sequence ID" value="XM_009171563.1"/>
</dbReference>
<gene>
    <name evidence="1" type="ORF">T265_06330</name>
</gene>